<dbReference type="OMA" id="EWRYEMR"/>
<dbReference type="SMART" id="SM00195">
    <property type="entry name" value="DSPc"/>
    <property type="match status" value="1"/>
</dbReference>
<name>G0R3E2_ICHMU</name>
<organism evidence="7 8">
    <name type="scientific">Ichthyophthirius multifiliis</name>
    <name type="common">White spot disease agent</name>
    <name type="synonym">Ich</name>
    <dbReference type="NCBI Taxonomy" id="5932"/>
    <lineage>
        <taxon>Eukaryota</taxon>
        <taxon>Sar</taxon>
        <taxon>Alveolata</taxon>
        <taxon>Ciliophora</taxon>
        <taxon>Intramacronucleata</taxon>
        <taxon>Oligohymenophorea</taxon>
        <taxon>Hymenostomatida</taxon>
        <taxon>Ophryoglenina</taxon>
        <taxon>Ichthyophthirius</taxon>
    </lineage>
</organism>
<feature type="domain" description="Tyrosine-protein phosphatase" evidence="5">
    <location>
        <begin position="34"/>
        <end position="176"/>
    </location>
</feature>
<dbReference type="EC" id="3.1.3.48" evidence="2"/>
<dbReference type="GO" id="GO:0043409">
    <property type="term" value="P:negative regulation of MAPK cascade"/>
    <property type="evidence" value="ECO:0007669"/>
    <property type="project" value="TreeGrafter"/>
</dbReference>
<dbReference type="GO" id="GO:0005737">
    <property type="term" value="C:cytoplasm"/>
    <property type="evidence" value="ECO:0007669"/>
    <property type="project" value="TreeGrafter"/>
</dbReference>
<dbReference type="CDD" id="cd14498">
    <property type="entry name" value="DSP"/>
    <property type="match status" value="1"/>
</dbReference>
<evidence type="ECO:0000256" key="4">
    <source>
        <dbReference type="ARBA" id="ARBA00022912"/>
    </source>
</evidence>
<dbReference type="PROSITE" id="PS50054">
    <property type="entry name" value="TYR_PHOSPHATASE_DUAL"/>
    <property type="match status" value="1"/>
</dbReference>
<dbReference type="InterPro" id="IPR000340">
    <property type="entry name" value="Dual-sp_phosphatase_cat-dom"/>
</dbReference>
<dbReference type="InterPro" id="IPR016130">
    <property type="entry name" value="Tyr_Pase_AS"/>
</dbReference>
<dbReference type="RefSeq" id="XP_004027361.1">
    <property type="nucleotide sequence ID" value="XM_004027312.1"/>
</dbReference>
<dbReference type="PROSITE" id="PS50056">
    <property type="entry name" value="TYR_PHOSPHATASE_2"/>
    <property type="match status" value="1"/>
</dbReference>
<dbReference type="GeneID" id="14904084"/>
<dbReference type="GO" id="GO:0017017">
    <property type="term" value="F:MAP kinase tyrosine/serine/threonine phosphatase activity"/>
    <property type="evidence" value="ECO:0007669"/>
    <property type="project" value="TreeGrafter"/>
</dbReference>
<gene>
    <name evidence="7" type="ORF">IMG5_184860</name>
</gene>
<feature type="domain" description="Tyrosine specific protein phosphatases" evidence="6">
    <location>
        <begin position="98"/>
        <end position="154"/>
    </location>
</feature>
<protein>
    <recommendedName>
        <fullName evidence="2">protein-tyrosine-phosphatase</fullName>
        <ecNumber evidence="2">3.1.3.48</ecNumber>
    </recommendedName>
</protein>
<evidence type="ECO:0000256" key="2">
    <source>
        <dbReference type="ARBA" id="ARBA00013064"/>
    </source>
</evidence>
<dbReference type="InterPro" id="IPR000387">
    <property type="entry name" value="Tyr_Pase_dom"/>
</dbReference>
<dbReference type="SUPFAM" id="SSF52799">
    <property type="entry name" value="(Phosphotyrosine protein) phosphatases II"/>
    <property type="match status" value="1"/>
</dbReference>
<proteinExistence type="inferred from homology"/>
<evidence type="ECO:0000313" key="7">
    <source>
        <dbReference type="EMBL" id="EGR28016.1"/>
    </source>
</evidence>
<dbReference type="PANTHER" id="PTHR10159">
    <property type="entry name" value="DUAL SPECIFICITY PROTEIN PHOSPHATASE"/>
    <property type="match status" value="1"/>
</dbReference>
<dbReference type="PROSITE" id="PS00383">
    <property type="entry name" value="TYR_PHOSPHATASE_1"/>
    <property type="match status" value="1"/>
</dbReference>
<accession>G0R3E2</accession>
<comment type="similarity">
    <text evidence="1">Belongs to the protein-tyrosine phosphatase family. Non-receptor class dual specificity subfamily.</text>
</comment>
<dbReference type="FunCoup" id="G0R3E2">
    <property type="interactions" value="16"/>
</dbReference>
<evidence type="ECO:0000259" key="5">
    <source>
        <dbReference type="PROSITE" id="PS50054"/>
    </source>
</evidence>
<keyword evidence="8" id="KW-1185">Reference proteome</keyword>
<reference evidence="7 8" key="1">
    <citation type="submission" date="2011-07" db="EMBL/GenBank/DDBJ databases">
        <authorList>
            <person name="Coyne R."/>
            <person name="Brami D."/>
            <person name="Johnson J."/>
            <person name="Hostetler J."/>
            <person name="Hannick L."/>
            <person name="Clark T."/>
            <person name="Cassidy-Hanley D."/>
            <person name="Inman J."/>
        </authorList>
    </citation>
    <scope>NUCLEOTIDE SEQUENCE [LARGE SCALE GENOMIC DNA]</scope>
    <source>
        <strain evidence="7 8">G5</strain>
    </source>
</reference>
<evidence type="ECO:0000256" key="3">
    <source>
        <dbReference type="ARBA" id="ARBA00022801"/>
    </source>
</evidence>
<keyword evidence="3" id="KW-0378">Hydrolase</keyword>
<dbReference type="Gene3D" id="3.90.190.10">
    <property type="entry name" value="Protein tyrosine phosphatase superfamily"/>
    <property type="match status" value="1"/>
</dbReference>
<evidence type="ECO:0000313" key="8">
    <source>
        <dbReference type="Proteomes" id="UP000008983"/>
    </source>
</evidence>
<dbReference type="eggNOG" id="KOG1716">
    <property type="taxonomic scope" value="Eukaryota"/>
</dbReference>
<evidence type="ECO:0000259" key="6">
    <source>
        <dbReference type="PROSITE" id="PS50056"/>
    </source>
</evidence>
<evidence type="ECO:0000256" key="1">
    <source>
        <dbReference type="ARBA" id="ARBA00008601"/>
    </source>
</evidence>
<dbReference type="InterPro" id="IPR020422">
    <property type="entry name" value="TYR_PHOSPHATASE_DUAL_dom"/>
</dbReference>
<dbReference type="Pfam" id="PF00782">
    <property type="entry name" value="DSPc"/>
    <property type="match status" value="1"/>
</dbReference>
<dbReference type="InParanoid" id="G0R3E2"/>
<sequence>MNQNIIQNNEQLDEQPVQENPSYADMVYQIKPHNNEKKHGCLYLGGIKAACDLAFLKENNIKAVLTVQDCDELQYEQNTQINHHKICASDCSTYDIKKDFYESYEFINENLEKTNVLVHCFKGVSRSPTICIAYLMKKENIRCSEAYQEIKKHRKEVNPNGGFMFHLEKFYQEIRQIKLLNYLLLCIQKMQQKDIGKNQQNKKKQQIIFVIGQNIMFA</sequence>
<dbReference type="OrthoDB" id="10252009at2759"/>
<dbReference type="GO" id="GO:0008330">
    <property type="term" value="F:protein tyrosine/threonine phosphatase activity"/>
    <property type="evidence" value="ECO:0007669"/>
    <property type="project" value="TreeGrafter"/>
</dbReference>
<dbReference type="Proteomes" id="UP000008983">
    <property type="component" value="Unassembled WGS sequence"/>
</dbReference>
<keyword evidence="4" id="KW-0904">Protein phosphatase</keyword>
<dbReference type="PANTHER" id="PTHR10159:SF519">
    <property type="entry name" value="DUAL SPECIFICITY PROTEIN PHOSPHATASE MPK3"/>
    <property type="match status" value="1"/>
</dbReference>
<dbReference type="EMBL" id="GL984300">
    <property type="protein sequence ID" value="EGR28016.1"/>
    <property type="molecule type" value="Genomic_DNA"/>
</dbReference>
<dbReference type="AlphaFoldDB" id="G0R3E2"/>
<dbReference type="STRING" id="857967.G0R3E2"/>
<dbReference type="GO" id="GO:0033550">
    <property type="term" value="F:MAP kinase tyrosine phosphatase activity"/>
    <property type="evidence" value="ECO:0007669"/>
    <property type="project" value="TreeGrafter"/>
</dbReference>
<dbReference type="InterPro" id="IPR029021">
    <property type="entry name" value="Prot-tyrosine_phosphatase-like"/>
</dbReference>